<feature type="compositionally biased region" description="Polar residues" evidence="1">
    <location>
        <begin position="319"/>
        <end position="336"/>
    </location>
</feature>
<name>A0A3M7MK32_9PLEO</name>
<feature type="domain" description="WKF" evidence="2">
    <location>
        <begin position="350"/>
        <end position="412"/>
    </location>
</feature>
<organism evidence="3 4">
    <name type="scientific">Pyrenophora seminiperda CCB06</name>
    <dbReference type="NCBI Taxonomy" id="1302712"/>
    <lineage>
        <taxon>Eukaryota</taxon>
        <taxon>Fungi</taxon>
        <taxon>Dikarya</taxon>
        <taxon>Ascomycota</taxon>
        <taxon>Pezizomycotina</taxon>
        <taxon>Dothideomycetes</taxon>
        <taxon>Pleosporomycetidae</taxon>
        <taxon>Pleosporales</taxon>
        <taxon>Pleosporineae</taxon>
        <taxon>Pleosporaceae</taxon>
        <taxon>Pyrenophora</taxon>
    </lineage>
</organism>
<dbReference type="Proteomes" id="UP000265663">
    <property type="component" value="Unassembled WGS sequence"/>
</dbReference>
<feature type="region of interest" description="Disordered" evidence="1">
    <location>
        <begin position="499"/>
        <end position="591"/>
    </location>
</feature>
<evidence type="ECO:0000259" key="2">
    <source>
        <dbReference type="Pfam" id="PF10180"/>
    </source>
</evidence>
<evidence type="ECO:0000256" key="1">
    <source>
        <dbReference type="SAM" id="MobiDB-lite"/>
    </source>
</evidence>
<evidence type="ECO:0000313" key="3">
    <source>
        <dbReference type="EMBL" id="RMZ74700.1"/>
    </source>
</evidence>
<dbReference type="PANTHER" id="PTHR22306:SF2">
    <property type="entry name" value="CHROMOSOME 7 OPEN READING FRAME 50"/>
    <property type="match status" value="1"/>
</dbReference>
<sequence>MAQDGARVPAWRRLGLALKTQNHTGVAVPAHQASSSDPARPDTYDSQDVAQQQSHVPDEPAINGKSPKLGKRKHHHEPAEDDTQEPKKSRIASAASHVAEVATHVYPVETKLENATVAAITEQAPISGSAAKGDSNYRKKKEKPPKRRKDNDSAPEGGFQALTNTRVSALSPDKPAPATGRATLLPSTELDHASADAVLTTQNPIKKSSRKDASVSPPLTDRKKCVAFTPDTKKSDGNTGQDYFKAWVAEQKGDGPISQPPEVSNFVLHSLIADEEKTARRNGQLDKKQPKEDISSSTLADNKSNEKQEPKLVTGEKAISTSAEPRPTAESSSTPTAAKGKKKDPSVYIRYLTQYHDDRHNWKFNKAKQNDVVDNALNIFRIPGQHSEALIEYVAGLQSAGVIKRLRERCQTAVKDLNEQDAQMDDAETRKVAEEEAEQERILEERKRRKTESDVAVLAEHPYSAGFIRRLQRRRAMNLLNALSRAAPILPVVAPKTSLNPLMDHVEPPQQMARKRKRRTDISSDESSSDSSDEDSSNSDSEDSQDSESDTVSKMTATSLKSESESESISDSEANASNTSSSDVDSSDDSE</sequence>
<feature type="region of interest" description="Disordered" evidence="1">
    <location>
        <begin position="120"/>
        <end position="240"/>
    </location>
</feature>
<dbReference type="OrthoDB" id="10261563at2759"/>
<feature type="region of interest" description="Disordered" evidence="1">
    <location>
        <begin position="22"/>
        <end position="97"/>
    </location>
</feature>
<feature type="region of interest" description="Disordered" evidence="1">
    <location>
        <begin position="422"/>
        <end position="453"/>
    </location>
</feature>
<dbReference type="GO" id="GO:0000502">
    <property type="term" value="C:proteasome complex"/>
    <property type="evidence" value="ECO:0007669"/>
    <property type="project" value="UniProtKB-KW"/>
</dbReference>
<feature type="compositionally biased region" description="Basic and acidic residues" evidence="1">
    <location>
        <begin position="275"/>
        <end position="294"/>
    </location>
</feature>
<accession>A0A3M7MK32</accession>
<feature type="compositionally biased region" description="Acidic residues" evidence="1">
    <location>
        <begin position="523"/>
        <end position="549"/>
    </location>
</feature>
<feature type="compositionally biased region" description="Low complexity" evidence="1">
    <location>
        <begin position="571"/>
        <end position="584"/>
    </location>
</feature>
<keyword evidence="4" id="KW-1185">Reference proteome</keyword>
<dbReference type="Pfam" id="PF10180">
    <property type="entry name" value="WKF"/>
    <property type="match status" value="1"/>
</dbReference>
<evidence type="ECO:0000313" key="4">
    <source>
        <dbReference type="Proteomes" id="UP000265663"/>
    </source>
</evidence>
<dbReference type="InterPro" id="IPR019327">
    <property type="entry name" value="WKF"/>
</dbReference>
<dbReference type="PANTHER" id="PTHR22306">
    <property type="entry name" value="CHROMOSOME 7 OPEN READING FRAME 50"/>
    <property type="match status" value="1"/>
</dbReference>
<protein>
    <submittedName>
        <fullName evidence="3">Proteasome subunit alpha type 6</fullName>
    </submittedName>
</protein>
<proteinExistence type="predicted"/>
<keyword evidence="3" id="KW-0647">Proteasome</keyword>
<gene>
    <name evidence="3" type="ORF">GMOD_00003774</name>
</gene>
<feature type="region of interest" description="Disordered" evidence="1">
    <location>
        <begin position="275"/>
        <end position="345"/>
    </location>
</feature>
<dbReference type="EMBL" id="KE747844">
    <property type="protein sequence ID" value="RMZ74700.1"/>
    <property type="molecule type" value="Genomic_DNA"/>
</dbReference>
<feature type="compositionally biased region" description="Polar residues" evidence="1">
    <location>
        <begin position="44"/>
        <end position="55"/>
    </location>
</feature>
<feature type="compositionally biased region" description="Basic and acidic residues" evidence="1">
    <location>
        <begin position="427"/>
        <end position="446"/>
    </location>
</feature>
<feature type="compositionally biased region" description="Basic residues" evidence="1">
    <location>
        <begin position="138"/>
        <end position="148"/>
    </location>
</feature>
<dbReference type="AlphaFoldDB" id="A0A3M7MK32"/>
<reference evidence="3 4" key="1">
    <citation type="journal article" date="2014" name="PLoS ONE">
        <title>De novo Genome Assembly of the Fungal Plant Pathogen Pyrenophora semeniperda.</title>
        <authorList>
            <person name="Soliai M.M."/>
            <person name="Meyer S.E."/>
            <person name="Udall J.A."/>
            <person name="Elzinga D.E."/>
            <person name="Hermansen R.A."/>
            <person name="Bodily P.M."/>
            <person name="Hart A.A."/>
            <person name="Coleman C.E."/>
        </authorList>
    </citation>
    <scope>NUCLEOTIDE SEQUENCE [LARGE SCALE GENOMIC DNA]</scope>
    <source>
        <strain evidence="3 4">CCB06</strain>
        <tissue evidence="3">Mycelium</tissue>
    </source>
</reference>